<dbReference type="Proteomes" id="UP001165186">
    <property type="component" value="Unassembled WGS sequence"/>
</dbReference>
<proteinExistence type="predicted"/>
<gene>
    <name evidence="1" type="primary">g2167</name>
    <name evidence="1" type="ORF">NpPPO83_00002167</name>
</gene>
<keyword evidence="2" id="KW-1185">Reference proteome</keyword>
<accession>A0ACB5S8L3</accession>
<sequence length="186" mass="19834">MHFTTIASAFLTGASLTAALPAADSTLNPRACSIAYPTTLMQLIQDEPTHNTGNHAYVYTSQAANKEHQWATEVQFTGIPAGAYGCQLELFFPAGYRGLEGGARLDFFSLDRDVSVADTWADAPGKVSLVGTQLPALAAQGDTRLVVANGVCSPTMNYRVEVEGQDAGFIGFFQTETAGLRLTYNC</sequence>
<organism evidence="1 2">
    <name type="scientific">Neofusicoccum parvum</name>
    <dbReference type="NCBI Taxonomy" id="310453"/>
    <lineage>
        <taxon>Eukaryota</taxon>
        <taxon>Fungi</taxon>
        <taxon>Dikarya</taxon>
        <taxon>Ascomycota</taxon>
        <taxon>Pezizomycotina</taxon>
        <taxon>Dothideomycetes</taxon>
        <taxon>Dothideomycetes incertae sedis</taxon>
        <taxon>Botryosphaeriales</taxon>
        <taxon>Botryosphaeriaceae</taxon>
        <taxon>Neofusicoccum</taxon>
    </lineage>
</organism>
<protein>
    <submittedName>
        <fullName evidence="1">Uncharacterized protein</fullName>
    </submittedName>
</protein>
<reference evidence="1" key="1">
    <citation type="submission" date="2024-09" db="EMBL/GenBank/DDBJ databases">
        <title>Draft Genome Sequences of Neofusicoccum parvum.</title>
        <authorList>
            <person name="Ashida A."/>
            <person name="Camagna M."/>
            <person name="Tanaka A."/>
            <person name="Takemoto D."/>
        </authorList>
    </citation>
    <scope>NUCLEOTIDE SEQUENCE</scope>
    <source>
        <strain evidence="1">PPO83</strain>
    </source>
</reference>
<comment type="caution">
    <text evidence="1">The sequence shown here is derived from an EMBL/GenBank/DDBJ whole genome shotgun (WGS) entry which is preliminary data.</text>
</comment>
<evidence type="ECO:0000313" key="2">
    <source>
        <dbReference type="Proteomes" id="UP001165186"/>
    </source>
</evidence>
<dbReference type="EMBL" id="BSXG01000056">
    <property type="protein sequence ID" value="GME29102.1"/>
    <property type="molecule type" value="Genomic_DNA"/>
</dbReference>
<evidence type="ECO:0000313" key="1">
    <source>
        <dbReference type="EMBL" id="GME29102.1"/>
    </source>
</evidence>
<name>A0ACB5S8L3_9PEZI</name>